<comment type="caution">
    <text evidence="2">The sequence shown here is derived from an EMBL/GenBank/DDBJ whole genome shotgun (WGS) entry which is preliminary data.</text>
</comment>
<feature type="region of interest" description="Disordered" evidence="1">
    <location>
        <begin position="1"/>
        <end position="20"/>
    </location>
</feature>
<evidence type="ECO:0000313" key="2">
    <source>
        <dbReference type="EMBL" id="TNN62892.1"/>
    </source>
</evidence>
<protein>
    <submittedName>
        <fullName evidence="2">Uncharacterized protein</fullName>
    </submittedName>
</protein>
<keyword evidence="3" id="KW-1185">Reference proteome</keyword>
<accession>A0A4Z2HDM8</accession>
<dbReference type="Proteomes" id="UP000314294">
    <property type="component" value="Unassembled WGS sequence"/>
</dbReference>
<dbReference type="AlphaFoldDB" id="A0A4Z2HDM8"/>
<dbReference type="EMBL" id="SRLO01000285">
    <property type="protein sequence ID" value="TNN62892.1"/>
    <property type="molecule type" value="Genomic_DNA"/>
</dbReference>
<proteinExistence type="predicted"/>
<evidence type="ECO:0000256" key="1">
    <source>
        <dbReference type="SAM" id="MobiDB-lite"/>
    </source>
</evidence>
<feature type="compositionally biased region" description="Basic and acidic residues" evidence="1">
    <location>
        <begin position="150"/>
        <end position="164"/>
    </location>
</feature>
<organism evidence="2 3">
    <name type="scientific">Liparis tanakae</name>
    <name type="common">Tanaka's snailfish</name>
    <dbReference type="NCBI Taxonomy" id="230148"/>
    <lineage>
        <taxon>Eukaryota</taxon>
        <taxon>Metazoa</taxon>
        <taxon>Chordata</taxon>
        <taxon>Craniata</taxon>
        <taxon>Vertebrata</taxon>
        <taxon>Euteleostomi</taxon>
        <taxon>Actinopterygii</taxon>
        <taxon>Neopterygii</taxon>
        <taxon>Teleostei</taxon>
        <taxon>Neoteleostei</taxon>
        <taxon>Acanthomorphata</taxon>
        <taxon>Eupercaria</taxon>
        <taxon>Perciformes</taxon>
        <taxon>Cottioidei</taxon>
        <taxon>Cottales</taxon>
        <taxon>Liparidae</taxon>
        <taxon>Liparis</taxon>
    </lineage>
</organism>
<reference evidence="2 3" key="1">
    <citation type="submission" date="2019-03" db="EMBL/GenBank/DDBJ databases">
        <title>First draft genome of Liparis tanakae, snailfish: a comprehensive survey of snailfish specific genes.</title>
        <authorList>
            <person name="Kim W."/>
            <person name="Song I."/>
            <person name="Jeong J.-H."/>
            <person name="Kim D."/>
            <person name="Kim S."/>
            <person name="Ryu S."/>
            <person name="Song J.Y."/>
            <person name="Lee S.K."/>
        </authorList>
    </citation>
    <scope>NUCLEOTIDE SEQUENCE [LARGE SCALE GENOMIC DNA]</scope>
    <source>
        <tissue evidence="2">Muscle</tissue>
    </source>
</reference>
<feature type="compositionally biased region" description="Basic and acidic residues" evidence="1">
    <location>
        <begin position="1"/>
        <end position="10"/>
    </location>
</feature>
<evidence type="ECO:0000313" key="3">
    <source>
        <dbReference type="Proteomes" id="UP000314294"/>
    </source>
</evidence>
<sequence>MLDQTHREMSEDLESGAQEVDQVHEVSRGAAVGLSHAPLVVRQLDELIDLLVELGLLQVGGVDDDLHQLQEQGCKFRPRGCLVPAVASSSGVGPTSVSPMWGFLMRFCRQLLSVLVRSRLVDFRNMSSISVELETTRKISRVQLGQSHIHNTEADRQEDQDRAGAELPTFSISASWKGKRLTTRRYSSSVSTGMGL</sequence>
<name>A0A4Z2HDM8_9TELE</name>
<feature type="region of interest" description="Disordered" evidence="1">
    <location>
        <begin position="145"/>
        <end position="164"/>
    </location>
</feature>
<gene>
    <name evidence="2" type="ORF">EYF80_026967</name>
</gene>